<dbReference type="GeneID" id="37616322"/>
<protein>
    <submittedName>
        <fullName evidence="2">Polymerase-associated protein</fullName>
    </submittedName>
</protein>
<organism evidence="2 3">
    <name type="scientific">Drosophila ananassae sigmavirus</name>
    <dbReference type="NCBI Taxonomy" id="1002359"/>
    <lineage>
        <taxon>Viruses</taxon>
        <taxon>Riboviria</taxon>
        <taxon>Orthornavirae</taxon>
        <taxon>Negarnaviricota</taxon>
        <taxon>Haploviricotina</taxon>
        <taxon>Monjiviricetes</taxon>
        <taxon>Mononegavirales</taxon>
        <taxon>Rhabdoviridae</taxon>
        <taxon>Alpharhabdovirinae</taxon>
        <taxon>Sigmavirus</taxon>
        <taxon>Sigmavirus ananassae</taxon>
    </lineage>
</organism>
<gene>
    <name evidence="2" type="primary">P</name>
</gene>
<sequence length="326" mass="36845">MNTKKILRESKLEDNLGHKTKKPKLANALTRGLIPEENRRQEGDIPMSVIDESIQDEKMTEDIDHKPKKSSNIIQAPSLGHRWLDSYTRSEPDIATLHDDGSVRGVPIERPPVITQPVDDEMEETRQGEEFLMSLQQDHQTLHFENESATIAEEEGEAYIMFGKYVTKECQVTTLRILEVVDQYCKSKGIFIPRLLVKKVESDPSAVSLSPHFSPDSPKEPKKSTIGGTQRQPSQPDRPGTPVPDSNSVAMVRCIKEGVYLKSKSEGGPRHKIDLSSLAMSEEEIVSLYHQMKPANLKEFVKYCLVFRGQFKIIARRYDLSSVSTQ</sequence>
<name>A0A140D8K6_9RHAB</name>
<dbReference type="KEGG" id="vg:37616322"/>
<evidence type="ECO:0000313" key="2">
    <source>
        <dbReference type="EMBL" id="AMK09230.1"/>
    </source>
</evidence>
<feature type="compositionally biased region" description="Basic and acidic residues" evidence="1">
    <location>
        <begin position="1"/>
        <end position="17"/>
    </location>
</feature>
<dbReference type="EMBL" id="KR822812">
    <property type="protein sequence ID" value="AMK09230.1"/>
    <property type="molecule type" value="Viral_cRNA"/>
</dbReference>
<evidence type="ECO:0000313" key="3">
    <source>
        <dbReference type="Proteomes" id="UP000146376"/>
    </source>
</evidence>
<dbReference type="RefSeq" id="YP_009505487.1">
    <property type="nucleotide sequence ID" value="NC_038279.1"/>
</dbReference>
<reference evidence="2 3" key="1">
    <citation type="journal article" date="2016" name="Virus Evol.">
        <title>The evolution, diversity and host associations of rhabdoviruses.</title>
        <authorList>
            <person name="Longdon B."/>
            <person name="Murray G.G.R."/>
            <person name="Palmer W.J."/>
            <person name="Day J.P."/>
            <person name="Parker D.J."/>
            <person name="Welch J.J."/>
            <person name="Obbard D.J."/>
            <person name="Jiggins F.M."/>
        </authorList>
    </citation>
    <scope>NUCLEOTIDE SEQUENCE [LARGE SCALE GENOMIC DNA]</scope>
    <source>
        <strain evidence="2">Kilifi Kenya</strain>
    </source>
</reference>
<accession>A0A140D8K6</accession>
<keyword evidence="3" id="KW-1185">Reference proteome</keyword>
<feature type="compositionally biased region" description="Polar residues" evidence="1">
    <location>
        <begin position="226"/>
        <end position="235"/>
    </location>
</feature>
<dbReference type="Proteomes" id="UP000146376">
    <property type="component" value="Genome"/>
</dbReference>
<evidence type="ECO:0000256" key="1">
    <source>
        <dbReference type="SAM" id="MobiDB-lite"/>
    </source>
</evidence>
<feature type="region of interest" description="Disordered" evidence="1">
    <location>
        <begin position="1"/>
        <end position="24"/>
    </location>
</feature>
<proteinExistence type="predicted"/>
<feature type="region of interest" description="Disordered" evidence="1">
    <location>
        <begin position="206"/>
        <end position="247"/>
    </location>
</feature>